<dbReference type="PRINTS" id="PR01267">
    <property type="entry name" value="GSTRNSFRASEM"/>
</dbReference>
<comment type="caution">
    <text evidence="11">The sequence shown here is derived from an EMBL/GenBank/DDBJ whole genome shotgun (WGS) entry which is preliminary data.</text>
</comment>
<dbReference type="FunFam" id="1.20.1050.10:FF:000020">
    <property type="entry name" value="Glutathione S-transferase P 1"/>
    <property type="match status" value="1"/>
</dbReference>
<evidence type="ECO:0000256" key="4">
    <source>
        <dbReference type="ARBA" id="ARBA00011738"/>
    </source>
</evidence>
<dbReference type="InterPro" id="IPR003081">
    <property type="entry name" value="GST_mu"/>
</dbReference>
<reference evidence="11 12" key="1">
    <citation type="journal article" date="2019" name="PLoS Biol.">
        <title>Sex chromosomes control vertical transmission of feminizing Wolbachia symbionts in an isopod.</title>
        <authorList>
            <person name="Becking T."/>
            <person name="Chebbi M.A."/>
            <person name="Giraud I."/>
            <person name="Moumen B."/>
            <person name="Laverre T."/>
            <person name="Caubet Y."/>
            <person name="Peccoud J."/>
            <person name="Gilbert C."/>
            <person name="Cordaux R."/>
        </authorList>
    </citation>
    <scope>NUCLEOTIDE SEQUENCE [LARGE SCALE GENOMIC DNA]</scope>
    <source>
        <strain evidence="11">ANa2</strain>
        <tissue evidence="11">Whole body excluding digestive tract and cuticle</tissue>
    </source>
</reference>
<dbReference type="Pfam" id="PF02798">
    <property type="entry name" value="GST_N"/>
    <property type="match status" value="1"/>
</dbReference>
<dbReference type="InterPro" id="IPR004045">
    <property type="entry name" value="Glutathione_S-Trfase_N"/>
</dbReference>
<comment type="subunit">
    <text evidence="4">Homodimer.</text>
</comment>
<evidence type="ECO:0000256" key="7">
    <source>
        <dbReference type="ARBA" id="ARBA00032759"/>
    </source>
</evidence>
<dbReference type="InterPro" id="IPR050213">
    <property type="entry name" value="GST_superfamily"/>
</dbReference>
<dbReference type="EMBL" id="SEYY01001155">
    <property type="protein sequence ID" value="KAB7505657.1"/>
    <property type="molecule type" value="Genomic_DNA"/>
</dbReference>
<dbReference type="EC" id="2.5.1.18" evidence="5"/>
<dbReference type="InterPro" id="IPR004046">
    <property type="entry name" value="GST_C"/>
</dbReference>
<evidence type="ECO:0000259" key="9">
    <source>
        <dbReference type="PROSITE" id="PS50404"/>
    </source>
</evidence>
<sequence length="225" mass="26248">MPATLGYWNIRGLVQYIKFLLEYTGEEYVDKLYEFGPAPDYDKSQWLKEKFEMGLELPNVIQLKFQLPYYIDGDVKLTQSVAILRHIARKHNLLAKTDADIAKADMLEYEAMDLRLNFRYVCGPDFESQKGSYIKETAEPKLAQLSSVLGSNDWFLGTNISYVDFFLYESLYCIHELTPSSFDKHENLKKFMQRFEGLERIKNYINSDRYVKSRIHGPKATFGGK</sequence>
<name>A0A5N5THD7_9CRUS</name>
<dbReference type="SUPFAM" id="SSF47616">
    <property type="entry name" value="GST C-terminal domain-like"/>
    <property type="match status" value="1"/>
</dbReference>
<dbReference type="InterPro" id="IPR010987">
    <property type="entry name" value="Glutathione-S-Trfase_C-like"/>
</dbReference>
<dbReference type="CDD" id="cd03075">
    <property type="entry name" value="GST_N_Mu"/>
    <property type="match status" value="1"/>
</dbReference>
<dbReference type="SFLD" id="SFLDG01205">
    <property type="entry name" value="AMPS.1"/>
    <property type="match status" value="1"/>
</dbReference>
<keyword evidence="6 11" id="KW-0808">Transferase</keyword>
<dbReference type="SUPFAM" id="SSF52833">
    <property type="entry name" value="Thioredoxin-like"/>
    <property type="match status" value="1"/>
</dbReference>
<dbReference type="Pfam" id="PF14497">
    <property type="entry name" value="GST_C_3"/>
    <property type="match status" value="1"/>
</dbReference>
<evidence type="ECO:0000256" key="2">
    <source>
        <dbReference type="ARBA" id="ARBA00005861"/>
    </source>
</evidence>
<feature type="domain" description="GST N-terminal" evidence="9">
    <location>
        <begin position="1"/>
        <end position="95"/>
    </location>
</feature>
<dbReference type="SFLD" id="SFLDG00363">
    <property type="entry name" value="AMPS_(cytGST):_Alpha-__Mu-__Pi"/>
    <property type="match status" value="1"/>
</dbReference>
<comment type="catalytic activity">
    <reaction evidence="8">
        <text>RX + glutathione = an S-substituted glutathione + a halide anion + H(+)</text>
        <dbReference type="Rhea" id="RHEA:16437"/>
        <dbReference type="ChEBI" id="CHEBI:15378"/>
        <dbReference type="ChEBI" id="CHEBI:16042"/>
        <dbReference type="ChEBI" id="CHEBI:17792"/>
        <dbReference type="ChEBI" id="CHEBI:57925"/>
        <dbReference type="ChEBI" id="CHEBI:90779"/>
        <dbReference type="EC" id="2.5.1.18"/>
    </reaction>
</comment>
<protein>
    <recommendedName>
        <fullName evidence="5">glutathione transferase</fullName>
        <ecNumber evidence="5">2.5.1.18</ecNumber>
    </recommendedName>
    <alternativeName>
        <fullName evidence="7">GST class-pi</fullName>
    </alternativeName>
</protein>
<dbReference type="PANTHER" id="PTHR11571">
    <property type="entry name" value="GLUTATHIONE S-TRANSFERASE"/>
    <property type="match status" value="1"/>
</dbReference>
<evidence type="ECO:0000256" key="6">
    <source>
        <dbReference type="ARBA" id="ARBA00022679"/>
    </source>
</evidence>
<comment type="function">
    <text evidence="1">Conjugation of reduced glutathione to a wide number of exogenous and endogenous hydrophobic electrophiles.</text>
</comment>
<evidence type="ECO:0000256" key="5">
    <source>
        <dbReference type="ARBA" id="ARBA00012452"/>
    </source>
</evidence>
<keyword evidence="12" id="KW-1185">Reference proteome</keyword>
<dbReference type="AlphaFoldDB" id="A0A5N5THD7"/>
<comment type="similarity">
    <text evidence="3">Belongs to the GST superfamily. Pi family.</text>
</comment>
<dbReference type="InterPro" id="IPR040079">
    <property type="entry name" value="Glutathione_S-Trfase"/>
</dbReference>
<dbReference type="Gene3D" id="3.40.30.10">
    <property type="entry name" value="Glutaredoxin"/>
    <property type="match status" value="1"/>
</dbReference>
<dbReference type="Gene3D" id="1.20.1050.10">
    <property type="match status" value="1"/>
</dbReference>
<gene>
    <name evidence="11" type="primary">Gstm2</name>
    <name evidence="11" type="ORF">Anas_05041</name>
</gene>
<proteinExistence type="inferred from homology"/>
<dbReference type="GO" id="GO:0006749">
    <property type="term" value="P:glutathione metabolic process"/>
    <property type="evidence" value="ECO:0007669"/>
    <property type="project" value="TreeGrafter"/>
</dbReference>
<dbReference type="PANTHER" id="PTHR11571:SF222">
    <property type="entry name" value="GLUTATHIONE TRANSFERASE"/>
    <property type="match status" value="1"/>
</dbReference>
<accession>A0A5N5THD7</accession>
<evidence type="ECO:0000256" key="8">
    <source>
        <dbReference type="ARBA" id="ARBA00047960"/>
    </source>
</evidence>
<feature type="domain" description="GST C-terminal" evidence="10">
    <location>
        <begin position="97"/>
        <end position="222"/>
    </location>
</feature>
<evidence type="ECO:0000313" key="11">
    <source>
        <dbReference type="EMBL" id="KAB7505657.1"/>
    </source>
</evidence>
<dbReference type="SFLD" id="SFLDS00019">
    <property type="entry name" value="Glutathione_Transferase_(cytos"/>
    <property type="match status" value="1"/>
</dbReference>
<organism evidence="11 12">
    <name type="scientific">Armadillidium nasatum</name>
    <dbReference type="NCBI Taxonomy" id="96803"/>
    <lineage>
        <taxon>Eukaryota</taxon>
        <taxon>Metazoa</taxon>
        <taxon>Ecdysozoa</taxon>
        <taxon>Arthropoda</taxon>
        <taxon>Crustacea</taxon>
        <taxon>Multicrustacea</taxon>
        <taxon>Malacostraca</taxon>
        <taxon>Eumalacostraca</taxon>
        <taxon>Peracarida</taxon>
        <taxon>Isopoda</taxon>
        <taxon>Oniscidea</taxon>
        <taxon>Crinocheta</taxon>
        <taxon>Armadillidiidae</taxon>
        <taxon>Armadillidium</taxon>
    </lineage>
</organism>
<dbReference type="InterPro" id="IPR036282">
    <property type="entry name" value="Glutathione-S-Trfase_C_sf"/>
</dbReference>
<dbReference type="Proteomes" id="UP000326759">
    <property type="component" value="Unassembled WGS sequence"/>
</dbReference>
<dbReference type="PROSITE" id="PS50405">
    <property type="entry name" value="GST_CTER"/>
    <property type="match status" value="1"/>
</dbReference>
<dbReference type="InterPro" id="IPR036249">
    <property type="entry name" value="Thioredoxin-like_sf"/>
</dbReference>
<dbReference type="PROSITE" id="PS50404">
    <property type="entry name" value="GST_NTER"/>
    <property type="match status" value="1"/>
</dbReference>
<comment type="similarity">
    <text evidence="2">Belongs to the GST superfamily. Mu family.</text>
</comment>
<evidence type="ECO:0000256" key="1">
    <source>
        <dbReference type="ARBA" id="ARBA00003701"/>
    </source>
</evidence>
<evidence type="ECO:0000313" key="12">
    <source>
        <dbReference type="Proteomes" id="UP000326759"/>
    </source>
</evidence>
<dbReference type="GO" id="GO:0004364">
    <property type="term" value="F:glutathione transferase activity"/>
    <property type="evidence" value="ECO:0007669"/>
    <property type="project" value="UniProtKB-EC"/>
</dbReference>
<dbReference type="OrthoDB" id="414243at2759"/>
<evidence type="ECO:0000256" key="3">
    <source>
        <dbReference type="ARBA" id="ARBA00007297"/>
    </source>
</evidence>
<evidence type="ECO:0000259" key="10">
    <source>
        <dbReference type="PROSITE" id="PS50405"/>
    </source>
</evidence>